<name>A0AAE1K8N4_PETCI</name>
<evidence type="ECO:0000313" key="9">
    <source>
        <dbReference type="EMBL" id="KAK3868626.1"/>
    </source>
</evidence>
<dbReference type="SUPFAM" id="SSF57667">
    <property type="entry name" value="beta-beta-alpha zinc fingers"/>
    <property type="match status" value="1"/>
</dbReference>
<feature type="domain" description="C2H2-type" evidence="8">
    <location>
        <begin position="50"/>
        <end position="77"/>
    </location>
</feature>
<dbReference type="Pfam" id="PF13465">
    <property type="entry name" value="zf-H2C2_2"/>
    <property type="match status" value="1"/>
</dbReference>
<evidence type="ECO:0000256" key="4">
    <source>
        <dbReference type="ARBA" id="ARBA00022771"/>
    </source>
</evidence>
<dbReference type="FunFam" id="3.30.160.60:FF:000417">
    <property type="entry name" value="Zinc finger protein"/>
    <property type="match status" value="1"/>
</dbReference>
<evidence type="ECO:0000256" key="6">
    <source>
        <dbReference type="ARBA" id="ARBA00023242"/>
    </source>
</evidence>
<comment type="subcellular location">
    <subcellularLocation>
        <location evidence="1">Nucleus</location>
    </subcellularLocation>
</comment>
<organism evidence="9 10">
    <name type="scientific">Petrolisthes cinctipes</name>
    <name type="common">Flat porcelain crab</name>
    <dbReference type="NCBI Taxonomy" id="88211"/>
    <lineage>
        <taxon>Eukaryota</taxon>
        <taxon>Metazoa</taxon>
        <taxon>Ecdysozoa</taxon>
        <taxon>Arthropoda</taxon>
        <taxon>Crustacea</taxon>
        <taxon>Multicrustacea</taxon>
        <taxon>Malacostraca</taxon>
        <taxon>Eumalacostraca</taxon>
        <taxon>Eucarida</taxon>
        <taxon>Decapoda</taxon>
        <taxon>Pleocyemata</taxon>
        <taxon>Anomura</taxon>
        <taxon>Galatheoidea</taxon>
        <taxon>Porcellanidae</taxon>
        <taxon>Petrolisthes</taxon>
    </lineage>
</organism>
<dbReference type="AlphaFoldDB" id="A0AAE1K8N4"/>
<evidence type="ECO:0000256" key="7">
    <source>
        <dbReference type="PROSITE-ProRule" id="PRU00042"/>
    </source>
</evidence>
<dbReference type="FunFam" id="3.30.160.60:FF:000744">
    <property type="entry name" value="zinc finger E-box-binding homeobox 1"/>
    <property type="match status" value="1"/>
</dbReference>
<evidence type="ECO:0000313" key="10">
    <source>
        <dbReference type="Proteomes" id="UP001286313"/>
    </source>
</evidence>
<evidence type="ECO:0000256" key="3">
    <source>
        <dbReference type="ARBA" id="ARBA00022737"/>
    </source>
</evidence>
<keyword evidence="4 7" id="KW-0863">Zinc-finger</keyword>
<reference evidence="9" key="1">
    <citation type="submission" date="2023-10" db="EMBL/GenBank/DDBJ databases">
        <title>Genome assemblies of two species of porcelain crab, Petrolisthes cinctipes and Petrolisthes manimaculis (Anomura: Porcellanidae).</title>
        <authorList>
            <person name="Angst P."/>
        </authorList>
    </citation>
    <scope>NUCLEOTIDE SEQUENCE</scope>
    <source>
        <strain evidence="9">PB745_01</strain>
        <tissue evidence="9">Gill</tissue>
    </source>
</reference>
<dbReference type="PROSITE" id="PS50157">
    <property type="entry name" value="ZINC_FINGER_C2H2_2"/>
    <property type="match status" value="1"/>
</dbReference>
<dbReference type="InterPro" id="IPR013087">
    <property type="entry name" value="Znf_C2H2_type"/>
</dbReference>
<evidence type="ECO:0000259" key="8">
    <source>
        <dbReference type="PROSITE" id="PS50157"/>
    </source>
</evidence>
<evidence type="ECO:0000256" key="5">
    <source>
        <dbReference type="ARBA" id="ARBA00022833"/>
    </source>
</evidence>
<evidence type="ECO:0000256" key="1">
    <source>
        <dbReference type="ARBA" id="ARBA00004123"/>
    </source>
</evidence>
<keyword evidence="10" id="KW-1185">Reference proteome</keyword>
<dbReference type="Gene3D" id="3.30.160.60">
    <property type="entry name" value="Classic Zinc Finger"/>
    <property type="match status" value="2"/>
</dbReference>
<dbReference type="PROSITE" id="PS00028">
    <property type="entry name" value="ZINC_FINGER_C2H2_1"/>
    <property type="match status" value="1"/>
</dbReference>
<keyword evidence="2" id="KW-0479">Metal-binding</keyword>
<dbReference type="GO" id="GO:0008270">
    <property type="term" value="F:zinc ion binding"/>
    <property type="evidence" value="ECO:0007669"/>
    <property type="project" value="UniProtKB-KW"/>
</dbReference>
<accession>A0AAE1K8N4</accession>
<keyword evidence="6" id="KW-0539">Nucleus</keyword>
<evidence type="ECO:0000256" key="2">
    <source>
        <dbReference type="ARBA" id="ARBA00022723"/>
    </source>
</evidence>
<dbReference type="InterPro" id="IPR036236">
    <property type="entry name" value="Znf_C2H2_sf"/>
</dbReference>
<dbReference type="GO" id="GO:0001228">
    <property type="term" value="F:DNA-binding transcription activator activity, RNA polymerase II-specific"/>
    <property type="evidence" value="ECO:0007669"/>
    <property type="project" value="TreeGrafter"/>
</dbReference>
<dbReference type="SMART" id="SM00355">
    <property type="entry name" value="ZnF_C2H2"/>
    <property type="match status" value="2"/>
</dbReference>
<dbReference type="GO" id="GO:0000978">
    <property type="term" value="F:RNA polymerase II cis-regulatory region sequence-specific DNA binding"/>
    <property type="evidence" value="ECO:0007669"/>
    <property type="project" value="TreeGrafter"/>
</dbReference>
<dbReference type="EMBL" id="JAWQEG010002971">
    <property type="protein sequence ID" value="KAK3868626.1"/>
    <property type="molecule type" value="Genomic_DNA"/>
</dbReference>
<keyword evidence="5" id="KW-0862">Zinc</keyword>
<proteinExistence type="predicted"/>
<dbReference type="Proteomes" id="UP001286313">
    <property type="component" value="Unassembled WGS sequence"/>
</dbReference>
<dbReference type="PANTHER" id="PTHR46451">
    <property type="entry name" value="RAS-RESPONSIVE ELEMENT-BINDING PROTEIN 1"/>
    <property type="match status" value="1"/>
</dbReference>
<keyword evidence="3" id="KW-0677">Repeat</keyword>
<dbReference type="InterPro" id="IPR052795">
    <property type="entry name" value="RREB1"/>
</dbReference>
<sequence length="109" mass="11289">MGAIVGGSGVVVSRGARVGSLSLSAGDGGGGSVGARVAAGEAGKNTKAWPSCQICGRVFGQMEDLRRHFRTHTGEKPYVCPFCPYRAAVKSSVIRHARTIHATQTMMGV</sequence>
<protein>
    <recommendedName>
        <fullName evidence="8">C2H2-type domain-containing protein</fullName>
    </recommendedName>
</protein>
<dbReference type="PANTHER" id="PTHR46451:SF1">
    <property type="entry name" value="RAS-RESPONSIVE ELEMENT-BINDING PROTEIN 1"/>
    <property type="match status" value="1"/>
</dbReference>
<dbReference type="GO" id="GO:0005634">
    <property type="term" value="C:nucleus"/>
    <property type="evidence" value="ECO:0007669"/>
    <property type="project" value="UniProtKB-SubCell"/>
</dbReference>
<comment type="caution">
    <text evidence="9">The sequence shown here is derived from an EMBL/GenBank/DDBJ whole genome shotgun (WGS) entry which is preliminary data.</text>
</comment>
<gene>
    <name evidence="9" type="ORF">Pcinc_026013</name>
</gene>